<organism evidence="1">
    <name type="scientific">uncultured Coleofasciculus sp</name>
    <dbReference type="NCBI Taxonomy" id="1267456"/>
    <lineage>
        <taxon>Bacteria</taxon>
        <taxon>Bacillati</taxon>
        <taxon>Cyanobacteriota</taxon>
        <taxon>Cyanophyceae</taxon>
        <taxon>Coleofasciculales</taxon>
        <taxon>Coleofasciculaceae</taxon>
        <taxon>Coleofasciculus</taxon>
        <taxon>environmental samples</taxon>
    </lineage>
</organism>
<name>A0A6J4KA76_9CYAN</name>
<reference evidence="1" key="1">
    <citation type="submission" date="2020-02" db="EMBL/GenBank/DDBJ databases">
        <authorList>
            <person name="Meier V. D."/>
        </authorList>
    </citation>
    <scope>NUCLEOTIDE SEQUENCE</scope>
    <source>
        <strain evidence="1">AVDCRST_MAG92</strain>
    </source>
</reference>
<protein>
    <submittedName>
        <fullName evidence="1">Uncharacterized protein</fullName>
    </submittedName>
</protein>
<proteinExistence type="predicted"/>
<sequence length="41" mass="4697">MQYLEASGKLTLFIGAIVRQYLSEQELQNREDLEISPALTK</sequence>
<evidence type="ECO:0000313" key="1">
    <source>
        <dbReference type="EMBL" id="CAA9299868.1"/>
    </source>
</evidence>
<gene>
    <name evidence="1" type="ORF">AVDCRST_MAG92-5012</name>
</gene>
<dbReference type="AlphaFoldDB" id="A0A6J4KA76"/>
<accession>A0A6J4KA76</accession>
<dbReference type="EMBL" id="CADCTM010000877">
    <property type="protein sequence ID" value="CAA9299868.1"/>
    <property type="molecule type" value="Genomic_DNA"/>
</dbReference>